<dbReference type="CDD" id="cd04647">
    <property type="entry name" value="LbH_MAT_like"/>
    <property type="match status" value="1"/>
</dbReference>
<evidence type="ECO:0000313" key="1">
    <source>
        <dbReference type="EMBL" id="MBI6548020.1"/>
    </source>
</evidence>
<gene>
    <name evidence="1" type="ORF">H8A87_04590</name>
</gene>
<dbReference type="PANTHER" id="PTHR23416:SF78">
    <property type="entry name" value="LIPOPOLYSACCHARIDE BIOSYNTHESIS O-ACETYL TRANSFERASE WBBJ-RELATED"/>
    <property type="match status" value="1"/>
</dbReference>
<dbReference type="InterPro" id="IPR051159">
    <property type="entry name" value="Hexapeptide_acetyltransf"/>
</dbReference>
<protein>
    <submittedName>
        <fullName evidence="1">Acyltransferase</fullName>
    </submittedName>
</protein>
<organism evidence="1 2">
    <name type="scientific">Xenorhabdus lircayensis</name>
    <dbReference type="NCBI Taxonomy" id="2763499"/>
    <lineage>
        <taxon>Bacteria</taxon>
        <taxon>Pseudomonadati</taxon>
        <taxon>Pseudomonadota</taxon>
        <taxon>Gammaproteobacteria</taxon>
        <taxon>Enterobacterales</taxon>
        <taxon>Morganellaceae</taxon>
        <taxon>Xenorhabdus</taxon>
    </lineage>
</organism>
<comment type="caution">
    <text evidence="1">The sequence shown here is derived from an EMBL/GenBank/DDBJ whole genome shotgun (WGS) entry which is preliminary data.</text>
</comment>
<dbReference type="RefSeq" id="WP_198688817.1">
    <property type="nucleotide sequence ID" value="NZ_CAWPUD010000019.1"/>
</dbReference>
<evidence type="ECO:0000313" key="2">
    <source>
        <dbReference type="Proteomes" id="UP000696184"/>
    </source>
</evidence>
<dbReference type="Proteomes" id="UP000696184">
    <property type="component" value="Unassembled WGS sequence"/>
</dbReference>
<dbReference type="GO" id="GO:0016746">
    <property type="term" value="F:acyltransferase activity"/>
    <property type="evidence" value="ECO:0007669"/>
    <property type="project" value="UniProtKB-KW"/>
</dbReference>
<keyword evidence="1" id="KW-0012">Acyltransferase</keyword>
<dbReference type="InterPro" id="IPR001451">
    <property type="entry name" value="Hexapep"/>
</dbReference>
<proteinExistence type="predicted"/>
<dbReference type="Pfam" id="PF00132">
    <property type="entry name" value="Hexapep"/>
    <property type="match status" value="1"/>
</dbReference>
<keyword evidence="1" id="KW-0808">Transferase</keyword>
<dbReference type="InterPro" id="IPR011004">
    <property type="entry name" value="Trimer_LpxA-like_sf"/>
</dbReference>
<sequence>MKKIFSKLFKKNIFDYIYFIEIFIPYLKTQILYKYLFKKVGNNSWIKCPDRIFNAGSIEIGSQVKIEKGSILYAVNKYADKTYNGKIIIGDGVYANRYFNITAAESVIIGHNVSFGPNVFINDFDHSFEDIGINIIISPLKCKGGVYIGDGSWIGANVFITGGVTIGKHCVIAANSVVTKSFPDYSVVAGIPAKIIKKYCHEDKMWVKV</sequence>
<dbReference type="EMBL" id="JACOII010000022">
    <property type="protein sequence ID" value="MBI6548020.1"/>
    <property type="molecule type" value="Genomic_DNA"/>
</dbReference>
<name>A0ABS0U2A5_9GAMM</name>
<keyword evidence="2" id="KW-1185">Reference proteome</keyword>
<dbReference type="SUPFAM" id="SSF51161">
    <property type="entry name" value="Trimeric LpxA-like enzymes"/>
    <property type="match status" value="1"/>
</dbReference>
<reference evidence="1 2" key="1">
    <citation type="submission" date="2020-08" db="EMBL/GenBank/DDBJ databases">
        <title>Description of Xenorhabdus lircayensis sp. nov., the symbiotic bacterium associated with the entomopathogenic nematode Steirnernema unicornum.</title>
        <authorList>
            <person name="Castaneda-Alvarez C."/>
            <person name="Prodan S."/>
            <person name="Zamorano A."/>
            <person name="San-Blas E."/>
            <person name="Aballay E."/>
        </authorList>
    </citation>
    <scope>NUCLEOTIDE SEQUENCE [LARGE SCALE GENOMIC DNA]</scope>
    <source>
        <strain evidence="1 2">VLS</strain>
    </source>
</reference>
<dbReference type="PANTHER" id="PTHR23416">
    <property type="entry name" value="SIALIC ACID SYNTHASE-RELATED"/>
    <property type="match status" value="1"/>
</dbReference>
<dbReference type="Gene3D" id="2.160.10.10">
    <property type="entry name" value="Hexapeptide repeat proteins"/>
    <property type="match status" value="1"/>
</dbReference>
<accession>A0ABS0U2A5</accession>